<protein>
    <submittedName>
        <fullName evidence="2">Phage capsid protein</fullName>
    </submittedName>
</protein>
<dbReference type="RefSeq" id="WP_019724768.1">
    <property type="nucleotide sequence ID" value="NZ_CABFXA010000007.1"/>
</dbReference>
<proteinExistence type="predicted"/>
<dbReference type="EMBL" id="SDDL01000103">
    <property type="protein sequence ID" value="TCY79274.1"/>
    <property type="molecule type" value="Genomic_DNA"/>
</dbReference>
<evidence type="ECO:0000313" key="5">
    <source>
        <dbReference type="EMBL" id="TCZ31800.1"/>
    </source>
</evidence>
<evidence type="ECO:0000313" key="3">
    <source>
        <dbReference type="EMBL" id="TCX25164.1"/>
    </source>
</evidence>
<dbReference type="EMBL" id="SDDT01000028">
    <property type="protein sequence ID" value="TCZ46187.1"/>
    <property type="molecule type" value="Genomic_DNA"/>
</dbReference>
<reference evidence="2" key="1">
    <citation type="submission" date="2019-01" db="EMBL/GenBank/DDBJ databases">
        <authorList>
            <person name="Lista F."/>
            <person name="Anselmo A."/>
        </authorList>
    </citation>
    <scope>NUCLEOTIDE SEQUENCE</scope>
    <source>
        <strain evidence="4">10R</strain>
        <strain evidence="3">19S</strain>
        <strain evidence="2">23S</strain>
        <strain evidence="6">2R</strain>
        <strain evidence="5">4R</strain>
    </source>
</reference>
<accession>A0A483F8U6</accession>
<comment type="caution">
    <text evidence="2">The sequence shown here is derived from an EMBL/GenBank/DDBJ whole genome shotgun (WGS) entry which is preliminary data.</text>
</comment>
<dbReference type="EMBL" id="SDCD01000022">
    <property type="protein sequence ID" value="TCX25164.1"/>
    <property type="molecule type" value="Genomic_DNA"/>
</dbReference>
<evidence type="ECO:0000313" key="2">
    <source>
        <dbReference type="EMBL" id="TCW92056.1"/>
    </source>
</evidence>
<evidence type="ECO:0000256" key="1">
    <source>
        <dbReference type="SAM" id="MobiDB-lite"/>
    </source>
</evidence>
<evidence type="ECO:0000313" key="6">
    <source>
        <dbReference type="EMBL" id="TCZ46187.1"/>
    </source>
</evidence>
<sequence>MANQATTRKKFKVMTSGTTVDGRNVTRAQLHAMAAAYNPAVYGARVNIEHYLSPFPDSVFSAMGDVVALSAEDINEGPLTGEAHLFAEIEPTQRMKDMLADGKKVYSSTEIHPSFPLTKGPYLMGLAMTDTPASLGTDKLKFTAEKRAEIMRFSSQDAEVTLFTASFEAELMQENQSRNDSGKEWFSRVMGILGKGQKTDDQRFSQVHQAVEAVAQSQVDLGEQFSTAEQERQQDKVAIQKLTTDLAALRQQLEGTDGNFSQRPAAGGGANAQLADY</sequence>
<organism evidence="2">
    <name type="scientific">Klebsiella pneumoniae</name>
    <dbReference type="NCBI Taxonomy" id="573"/>
    <lineage>
        <taxon>Bacteria</taxon>
        <taxon>Pseudomonadati</taxon>
        <taxon>Pseudomonadota</taxon>
        <taxon>Gammaproteobacteria</taxon>
        <taxon>Enterobacterales</taxon>
        <taxon>Enterobacteriaceae</taxon>
        <taxon>Klebsiella/Raoultella group</taxon>
        <taxon>Klebsiella</taxon>
        <taxon>Klebsiella pneumoniae complex</taxon>
    </lineage>
</organism>
<dbReference type="Pfam" id="PF05929">
    <property type="entry name" value="Phage_GPO"/>
    <property type="match status" value="1"/>
</dbReference>
<feature type="region of interest" description="Disordered" evidence="1">
    <location>
        <begin position="255"/>
        <end position="277"/>
    </location>
</feature>
<evidence type="ECO:0000313" key="4">
    <source>
        <dbReference type="EMBL" id="TCY79274.1"/>
    </source>
</evidence>
<dbReference type="AlphaFoldDB" id="A0A483F8U6"/>
<dbReference type="EMBL" id="SDBZ01000022">
    <property type="protein sequence ID" value="TCW92056.1"/>
    <property type="molecule type" value="Genomic_DNA"/>
</dbReference>
<dbReference type="InterPro" id="IPR009228">
    <property type="entry name" value="Capsid_scaffold_GpO"/>
</dbReference>
<name>A0A483F8U6_KLEPN</name>
<dbReference type="EMBL" id="SDDR01000013">
    <property type="protein sequence ID" value="TCZ31800.1"/>
    <property type="molecule type" value="Genomic_DNA"/>
</dbReference>
<gene>
    <name evidence="3" type="ORF">ETE94_14060</name>
    <name evidence="2" type="ORF">ETF12_16850</name>
    <name evidence="6" type="ORF">ETH60_16495</name>
    <name evidence="5" type="ORF">ETH89_12750</name>
    <name evidence="4" type="ORF">ETH94_27760</name>
</gene>